<dbReference type="PIRSF" id="PIRSF005917">
    <property type="entry name" value="MTase_YraL"/>
    <property type="match status" value="1"/>
</dbReference>
<dbReference type="SUPFAM" id="SSF53790">
    <property type="entry name" value="Tetrapyrrole methylase"/>
    <property type="match status" value="1"/>
</dbReference>
<dbReference type="InterPro" id="IPR000878">
    <property type="entry name" value="4pyrrol_Mease"/>
</dbReference>
<comment type="similarity">
    <text evidence="6">Belongs to the methyltransferase superfamily. RsmI family.</text>
</comment>
<feature type="domain" description="Tetrapyrrole methylase" evidence="7">
    <location>
        <begin position="3"/>
        <end position="254"/>
    </location>
</feature>
<dbReference type="HAMAP" id="MF_01877">
    <property type="entry name" value="16SrRNA_methyltr_I"/>
    <property type="match status" value="1"/>
</dbReference>
<dbReference type="EC" id="2.1.1.198" evidence="6"/>
<evidence type="ECO:0000313" key="8">
    <source>
        <dbReference type="EMBL" id="OGG20076.1"/>
    </source>
</evidence>
<dbReference type="InterPro" id="IPR035996">
    <property type="entry name" value="4pyrrol_Methylase_sf"/>
</dbReference>
<gene>
    <name evidence="6" type="primary">rsmI</name>
    <name evidence="8" type="ORF">A3D03_03530</name>
</gene>
<dbReference type="NCBIfam" id="TIGR00096">
    <property type="entry name" value="16S rRNA (cytidine(1402)-2'-O)-methyltransferase"/>
    <property type="match status" value="1"/>
</dbReference>
<name>A0A1F6A670_9BACT</name>
<evidence type="ECO:0000259" key="7">
    <source>
        <dbReference type="Pfam" id="PF00590"/>
    </source>
</evidence>
<keyword evidence="3 6" id="KW-0489">Methyltransferase</keyword>
<accession>A0A1F6A670</accession>
<dbReference type="CDD" id="cd11648">
    <property type="entry name" value="RsmI"/>
    <property type="match status" value="1"/>
</dbReference>
<evidence type="ECO:0000256" key="4">
    <source>
        <dbReference type="ARBA" id="ARBA00022679"/>
    </source>
</evidence>
<proteinExistence type="inferred from homology"/>
<comment type="catalytic activity">
    <reaction evidence="6">
        <text>cytidine(1402) in 16S rRNA + S-adenosyl-L-methionine = 2'-O-methylcytidine(1402) in 16S rRNA + S-adenosyl-L-homocysteine + H(+)</text>
        <dbReference type="Rhea" id="RHEA:42924"/>
        <dbReference type="Rhea" id="RHEA-COMP:10285"/>
        <dbReference type="Rhea" id="RHEA-COMP:10286"/>
        <dbReference type="ChEBI" id="CHEBI:15378"/>
        <dbReference type="ChEBI" id="CHEBI:57856"/>
        <dbReference type="ChEBI" id="CHEBI:59789"/>
        <dbReference type="ChEBI" id="CHEBI:74495"/>
        <dbReference type="ChEBI" id="CHEBI:82748"/>
        <dbReference type="EC" id="2.1.1.198"/>
    </reaction>
</comment>
<keyword evidence="2 6" id="KW-0698">rRNA processing</keyword>
<evidence type="ECO:0000256" key="1">
    <source>
        <dbReference type="ARBA" id="ARBA00022490"/>
    </source>
</evidence>
<dbReference type="AlphaFoldDB" id="A0A1F6A670"/>
<keyword evidence="1 6" id="KW-0963">Cytoplasm</keyword>
<dbReference type="GO" id="GO:0070677">
    <property type="term" value="F:rRNA (cytosine-2'-O-)-methyltransferase activity"/>
    <property type="evidence" value="ECO:0007669"/>
    <property type="project" value="UniProtKB-UniRule"/>
</dbReference>
<evidence type="ECO:0000256" key="6">
    <source>
        <dbReference type="HAMAP-Rule" id="MF_01877"/>
    </source>
</evidence>
<sequence length="275" mass="30918">MSTLYVVSTPIGNLEDITIRAIKTLFSVDYIACEDTRRTGFLLTQLKEKYTALINCNEEEKDKPKGALQNNVDILDTPHRTVILNNRKDYLGTSPKLISYYDEIESVRSLEILDLLLKENSVALVSDSGTPLIADPGFKLIEECIKRKIKVVPIPGASAVVTALTTSGLPADKFIFLGYLPGRKIKRIKLLKCILIDSRPRTHLSTFTVIVYESPHRLKDTLVDIKEIFGDIEIVIARELTKIHEEIWRGKISDALNHFSLPKGEFVILFPDVPA</sequence>
<comment type="function">
    <text evidence="6">Catalyzes the 2'-O-methylation of the ribose of cytidine 1402 (C1402) in 16S rRNA.</text>
</comment>
<dbReference type="PANTHER" id="PTHR46111:SF1">
    <property type="entry name" value="RIBOSOMAL RNA SMALL SUBUNIT METHYLTRANSFERASE I"/>
    <property type="match status" value="1"/>
</dbReference>
<dbReference type="PANTHER" id="PTHR46111">
    <property type="entry name" value="RIBOSOMAL RNA SMALL SUBUNIT METHYLTRANSFERASE I"/>
    <property type="match status" value="1"/>
</dbReference>
<dbReference type="Proteomes" id="UP000177092">
    <property type="component" value="Unassembled WGS sequence"/>
</dbReference>
<evidence type="ECO:0000256" key="2">
    <source>
        <dbReference type="ARBA" id="ARBA00022552"/>
    </source>
</evidence>
<keyword evidence="5 6" id="KW-0949">S-adenosyl-L-methionine</keyword>
<comment type="subcellular location">
    <subcellularLocation>
        <location evidence="6">Cytoplasm</location>
    </subcellularLocation>
</comment>
<dbReference type="Pfam" id="PF00590">
    <property type="entry name" value="TP_methylase"/>
    <property type="match status" value="1"/>
</dbReference>
<dbReference type="InterPro" id="IPR008189">
    <property type="entry name" value="rRNA_ssu_MeTfrase_I"/>
</dbReference>
<dbReference type="EMBL" id="MFJN01000057">
    <property type="protein sequence ID" value="OGG20076.1"/>
    <property type="molecule type" value="Genomic_DNA"/>
</dbReference>
<dbReference type="GO" id="GO:0005737">
    <property type="term" value="C:cytoplasm"/>
    <property type="evidence" value="ECO:0007669"/>
    <property type="project" value="UniProtKB-SubCell"/>
</dbReference>
<keyword evidence="4 6" id="KW-0808">Transferase</keyword>
<dbReference type="STRING" id="1798384.A3D03_03530"/>
<evidence type="ECO:0000256" key="3">
    <source>
        <dbReference type="ARBA" id="ARBA00022603"/>
    </source>
</evidence>
<dbReference type="Gene3D" id="3.40.1010.10">
    <property type="entry name" value="Cobalt-precorrin-4 Transmethylase, Domain 1"/>
    <property type="match status" value="1"/>
</dbReference>
<protein>
    <recommendedName>
        <fullName evidence="6">Ribosomal RNA small subunit methyltransferase I</fullName>
        <ecNumber evidence="6">2.1.1.198</ecNumber>
    </recommendedName>
    <alternativeName>
        <fullName evidence="6">16S rRNA 2'-O-ribose C1402 methyltransferase</fullName>
    </alternativeName>
    <alternativeName>
        <fullName evidence="6">rRNA (cytidine-2'-O-)-methyltransferase RsmI</fullName>
    </alternativeName>
</protein>
<dbReference type="InterPro" id="IPR014777">
    <property type="entry name" value="4pyrrole_Mease_sub1"/>
</dbReference>
<reference evidence="8 9" key="1">
    <citation type="journal article" date="2016" name="Nat. Commun.">
        <title>Thousands of microbial genomes shed light on interconnected biogeochemical processes in an aquifer system.</title>
        <authorList>
            <person name="Anantharaman K."/>
            <person name="Brown C.T."/>
            <person name="Hug L.A."/>
            <person name="Sharon I."/>
            <person name="Castelle C.J."/>
            <person name="Probst A.J."/>
            <person name="Thomas B.C."/>
            <person name="Singh A."/>
            <person name="Wilkins M.J."/>
            <person name="Karaoz U."/>
            <person name="Brodie E.L."/>
            <person name="Williams K.H."/>
            <person name="Hubbard S.S."/>
            <person name="Banfield J.F."/>
        </authorList>
    </citation>
    <scope>NUCLEOTIDE SEQUENCE [LARGE SCALE GENOMIC DNA]</scope>
</reference>
<dbReference type="InterPro" id="IPR014776">
    <property type="entry name" value="4pyrrole_Mease_sub2"/>
</dbReference>
<evidence type="ECO:0000256" key="5">
    <source>
        <dbReference type="ARBA" id="ARBA00022691"/>
    </source>
</evidence>
<dbReference type="Gene3D" id="3.30.950.10">
    <property type="entry name" value="Methyltransferase, Cobalt-precorrin-4 Transmethylase, Domain 2"/>
    <property type="match status" value="1"/>
</dbReference>
<organism evidence="8 9">
    <name type="scientific">Candidatus Gottesmanbacteria bacterium RIFCSPHIGHO2_02_FULL_40_13</name>
    <dbReference type="NCBI Taxonomy" id="1798384"/>
    <lineage>
        <taxon>Bacteria</taxon>
        <taxon>Candidatus Gottesmaniibacteriota</taxon>
    </lineage>
</organism>
<evidence type="ECO:0000313" key="9">
    <source>
        <dbReference type="Proteomes" id="UP000177092"/>
    </source>
</evidence>
<comment type="caution">
    <text evidence="8">The sequence shown here is derived from an EMBL/GenBank/DDBJ whole genome shotgun (WGS) entry which is preliminary data.</text>
</comment>